<sequence>MTAGEPAASGRTTKVLVVDDDLPLGRALAINLRAHGYEVTVVHDGRSALDAVAREKPATVVLDLGLPDIDGISVLEGIRGWSGTPVLVLSARSTSAEKVEALDAGADDYLTKPFAMDEFLARVRAAVRRGAATAGRPDEPESVVTADFTVDLAAHRVVRDGAPVRLTPTEWSLLELLVRHAGRMVPGKVMLTEVWGPAYDGETHYLRVYLAQLRRKLEPDPAHPRYLLTEPGMGYRFEQG</sequence>
<keyword evidence="7" id="KW-1185">Reference proteome</keyword>
<evidence type="ECO:0000313" key="7">
    <source>
        <dbReference type="Proteomes" id="UP000460221"/>
    </source>
</evidence>
<dbReference type="Pfam" id="PF00072">
    <property type="entry name" value="Response_reg"/>
    <property type="match status" value="1"/>
</dbReference>
<dbReference type="InterPro" id="IPR001867">
    <property type="entry name" value="OmpR/PhoB-type_DNA-bd"/>
</dbReference>
<feature type="domain" description="OmpR/PhoB-type" evidence="5">
    <location>
        <begin position="140"/>
        <end position="239"/>
    </location>
</feature>
<dbReference type="SMART" id="SM00862">
    <property type="entry name" value="Trans_reg_C"/>
    <property type="match status" value="1"/>
</dbReference>
<dbReference type="InterPro" id="IPR039420">
    <property type="entry name" value="WalR-like"/>
</dbReference>
<evidence type="ECO:0000256" key="1">
    <source>
        <dbReference type="ARBA" id="ARBA00023125"/>
    </source>
</evidence>
<dbReference type="GO" id="GO:0000976">
    <property type="term" value="F:transcription cis-regulatory region binding"/>
    <property type="evidence" value="ECO:0007669"/>
    <property type="project" value="TreeGrafter"/>
</dbReference>
<feature type="DNA-binding region" description="OmpR/PhoB-type" evidence="3">
    <location>
        <begin position="140"/>
        <end position="239"/>
    </location>
</feature>
<dbReference type="Gene3D" id="1.10.10.10">
    <property type="entry name" value="Winged helix-like DNA-binding domain superfamily/Winged helix DNA-binding domain"/>
    <property type="match status" value="1"/>
</dbReference>
<dbReference type="Gene3D" id="3.40.50.2300">
    <property type="match status" value="1"/>
</dbReference>
<evidence type="ECO:0000313" key="6">
    <source>
        <dbReference type="EMBL" id="MTD14215.1"/>
    </source>
</evidence>
<feature type="domain" description="Response regulatory" evidence="4">
    <location>
        <begin position="14"/>
        <end position="127"/>
    </location>
</feature>
<reference evidence="6 7" key="1">
    <citation type="submission" date="2019-11" db="EMBL/GenBank/DDBJ databases">
        <authorList>
            <person name="Jiang L.-Q."/>
        </authorList>
    </citation>
    <scope>NUCLEOTIDE SEQUENCE [LARGE SCALE GENOMIC DNA]</scope>
    <source>
        <strain evidence="6 7">YIM 132087</strain>
    </source>
</reference>
<evidence type="ECO:0000256" key="2">
    <source>
        <dbReference type="PROSITE-ProRule" id="PRU00169"/>
    </source>
</evidence>
<dbReference type="PANTHER" id="PTHR48111">
    <property type="entry name" value="REGULATOR OF RPOS"/>
    <property type="match status" value="1"/>
</dbReference>
<dbReference type="CDD" id="cd00383">
    <property type="entry name" value="trans_reg_C"/>
    <property type="match status" value="1"/>
</dbReference>
<dbReference type="EMBL" id="WLYK01000002">
    <property type="protein sequence ID" value="MTD14215.1"/>
    <property type="molecule type" value="Genomic_DNA"/>
</dbReference>
<accession>A0A7K1FJ99</accession>
<comment type="caution">
    <text evidence="6">The sequence shown here is derived from an EMBL/GenBank/DDBJ whole genome shotgun (WGS) entry which is preliminary data.</text>
</comment>
<dbReference type="GO" id="GO:0006355">
    <property type="term" value="P:regulation of DNA-templated transcription"/>
    <property type="evidence" value="ECO:0007669"/>
    <property type="project" value="InterPro"/>
</dbReference>
<dbReference type="InterPro" id="IPR036388">
    <property type="entry name" value="WH-like_DNA-bd_sf"/>
</dbReference>
<dbReference type="GO" id="GO:0005829">
    <property type="term" value="C:cytosol"/>
    <property type="evidence" value="ECO:0007669"/>
    <property type="project" value="TreeGrafter"/>
</dbReference>
<dbReference type="GO" id="GO:0032993">
    <property type="term" value="C:protein-DNA complex"/>
    <property type="evidence" value="ECO:0007669"/>
    <property type="project" value="TreeGrafter"/>
</dbReference>
<dbReference type="FunFam" id="1.10.10.10:FF:000210">
    <property type="entry name" value="Winged-helix transcriptional response regulator KdpE"/>
    <property type="match status" value="1"/>
</dbReference>
<dbReference type="SUPFAM" id="SSF52172">
    <property type="entry name" value="CheY-like"/>
    <property type="match status" value="1"/>
</dbReference>
<evidence type="ECO:0000256" key="3">
    <source>
        <dbReference type="PROSITE-ProRule" id="PRU01091"/>
    </source>
</evidence>
<dbReference type="Proteomes" id="UP000460221">
    <property type="component" value="Unassembled WGS sequence"/>
</dbReference>
<evidence type="ECO:0000259" key="4">
    <source>
        <dbReference type="PROSITE" id="PS50110"/>
    </source>
</evidence>
<dbReference type="InterPro" id="IPR011006">
    <property type="entry name" value="CheY-like_superfamily"/>
</dbReference>
<dbReference type="SMART" id="SM00448">
    <property type="entry name" value="REC"/>
    <property type="match status" value="1"/>
</dbReference>
<dbReference type="InterPro" id="IPR001789">
    <property type="entry name" value="Sig_transdc_resp-reg_receiver"/>
</dbReference>
<evidence type="ECO:0000259" key="5">
    <source>
        <dbReference type="PROSITE" id="PS51755"/>
    </source>
</evidence>
<name>A0A7K1FJ99_9ACTN</name>
<dbReference type="RefSeq" id="WP_154768218.1">
    <property type="nucleotide sequence ID" value="NZ_WLYK01000002.1"/>
</dbReference>
<dbReference type="Pfam" id="PF00486">
    <property type="entry name" value="Trans_reg_C"/>
    <property type="match status" value="1"/>
</dbReference>
<dbReference type="Gene3D" id="6.10.250.690">
    <property type="match status" value="1"/>
</dbReference>
<dbReference type="PANTHER" id="PTHR48111:SF50">
    <property type="entry name" value="KDP OPERON TRANSCRIPTIONAL REGULATORY PROTEIN KDPE"/>
    <property type="match status" value="1"/>
</dbReference>
<dbReference type="AlphaFoldDB" id="A0A7K1FJ99"/>
<keyword evidence="1 3" id="KW-0238">DNA-binding</keyword>
<dbReference type="PROSITE" id="PS50110">
    <property type="entry name" value="RESPONSE_REGULATORY"/>
    <property type="match status" value="1"/>
</dbReference>
<dbReference type="PROSITE" id="PS51755">
    <property type="entry name" value="OMPR_PHOB"/>
    <property type="match status" value="1"/>
</dbReference>
<organism evidence="6 7">
    <name type="scientific">Nakamurella alba</name>
    <dbReference type="NCBI Taxonomy" id="2665158"/>
    <lineage>
        <taxon>Bacteria</taxon>
        <taxon>Bacillati</taxon>
        <taxon>Actinomycetota</taxon>
        <taxon>Actinomycetes</taxon>
        <taxon>Nakamurellales</taxon>
        <taxon>Nakamurellaceae</taxon>
        <taxon>Nakamurella</taxon>
    </lineage>
</organism>
<dbReference type="GO" id="GO:0000156">
    <property type="term" value="F:phosphorelay response regulator activity"/>
    <property type="evidence" value="ECO:0007669"/>
    <property type="project" value="TreeGrafter"/>
</dbReference>
<protein>
    <submittedName>
        <fullName evidence="6">Response regulator</fullName>
    </submittedName>
</protein>
<feature type="modified residue" description="4-aspartylphosphate" evidence="2">
    <location>
        <position position="63"/>
    </location>
</feature>
<gene>
    <name evidence="6" type="ORF">GIS00_09680</name>
</gene>
<proteinExistence type="predicted"/>
<keyword evidence="2" id="KW-0597">Phosphoprotein</keyword>